<dbReference type="PROSITE" id="PS00678">
    <property type="entry name" value="WD_REPEATS_1"/>
    <property type="match status" value="1"/>
</dbReference>
<feature type="repeat" description="WD" evidence="7">
    <location>
        <begin position="59"/>
        <end position="93"/>
    </location>
</feature>
<dbReference type="InterPro" id="IPR006876">
    <property type="entry name" value="LMBR1-like_membr_prot"/>
</dbReference>
<gene>
    <name evidence="11" type="ORF">PPERSA_01936</name>
</gene>
<feature type="region of interest" description="Disordered" evidence="8">
    <location>
        <begin position="414"/>
        <end position="434"/>
    </location>
</feature>
<dbReference type="InterPro" id="IPR001680">
    <property type="entry name" value="WD40_rpt"/>
</dbReference>
<feature type="transmembrane region" description="Helical" evidence="9">
    <location>
        <begin position="467"/>
        <end position="488"/>
    </location>
</feature>
<evidence type="ECO:0000256" key="9">
    <source>
        <dbReference type="SAM" id="Phobius"/>
    </source>
</evidence>
<dbReference type="PROSITE" id="PS50216">
    <property type="entry name" value="DHHC"/>
    <property type="match status" value="1"/>
</dbReference>
<dbReference type="InParanoid" id="A0A0V0R3F9"/>
<evidence type="ECO:0000256" key="4">
    <source>
        <dbReference type="ARBA" id="ARBA00022737"/>
    </source>
</evidence>
<feature type="transmembrane region" description="Helical" evidence="9">
    <location>
        <begin position="878"/>
        <end position="896"/>
    </location>
</feature>
<organism evidence="11 12">
    <name type="scientific">Pseudocohnilembus persalinus</name>
    <name type="common">Ciliate</name>
    <dbReference type="NCBI Taxonomy" id="266149"/>
    <lineage>
        <taxon>Eukaryota</taxon>
        <taxon>Sar</taxon>
        <taxon>Alveolata</taxon>
        <taxon>Ciliophora</taxon>
        <taxon>Intramacronucleata</taxon>
        <taxon>Oligohymenophorea</taxon>
        <taxon>Scuticociliatia</taxon>
        <taxon>Philasterida</taxon>
        <taxon>Pseudocohnilembidae</taxon>
        <taxon>Pseudocohnilembus</taxon>
    </lineage>
</organism>
<dbReference type="InterPro" id="IPR001594">
    <property type="entry name" value="Palmitoyltrfase_DHHC"/>
</dbReference>
<feature type="transmembrane region" description="Helical" evidence="9">
    <location>
        <begin position="245"/>
        <end position="270"/>
    </location>
</feature>
<keyword evidence="2 7" id="KW-0853">WD repeat</keyword>
<evidence type="ECO:0000256" key="8">
    <source>
        <dbReference type="SAM" id="MobiDB-lite"/>
    </source>
</evidence>
<dbReference type="Pfam" id="PF01529">
    <property type="entry name" value="DHHC"/>
    <property type="match status" value="1"/>
</dbReference>
<feature type="transmembrane region" description="Helical" evidence="9">
    <location>
        <begin position="778"/>
        <end position="796"/>
    </location>
</feature>
<sequence length="918" mass="106583">MLKPIDFLQINFKGQENLNNISTFNFQNYNNNILLCGTKDGGMRIYDTRSNNFNEQVQFKSHTHKLNTAQFTQNDQQIMTSGRDNSIRIWDTRKLPSKQQESNIIEGYIKQYNDHKCLSYNIGASFMQGEKYIITGTENNQPQVPQIPSTIIDPLQKEQKTCQKCNNAWKPPKSHHCSTCGGCQVGMDHHCPWIVNCVGFRNHRAFFLFTIYMTIGGIHYCYRSWNYFIYLYDQEEAYFSHHNIFMYFIWGFTSLFLFPGTVLLIGLSLFHSVMILTRLTTLDMMSGGSLSVPCLPDSPNQKSINPYDRGILSNISILFSGDLFFFWLPKETIGESDGIDLYRGPYCNLTDIRSVVGKQDQKDLNERIDVHKMINDLDILIEQEKEKYKDFNFQVNGKIYEFWKEFEVKKQQEFKDKEQNQQGNQNFNHQYDNQNNKINQDQNIATNKENLEQKLNQQSNKDKLDDWVLGLTLSWAQVLILPLDVANAQGEFDGLNVETLWYIVYLCIIVMVSILIPFAMFLYEDDEEKTFFSRLTTAICYTFVYFAVAAAIFFITFAYWREAKIPLKIQSQTISSVSDLEDSTTSSDGGSSNDENIDIKYNCNFFVYCMAFLGFIGWILFAVFGGVGLSALPIDMIRDFAYRPKIRSTREAKEIKDSLKGETTRLIELGSQIAEEEKIANHQDGFFQKRSAKSKVKKLMKQFQVGTFYLERNYQIFKLELNYLDHNPLIYIGKLILGILFAITSLLWWLHIILFVLIDPPASNFLNELLTFFSSKVGFIATAIFAYFTLYLLWCTTKGTLKMGLRILFFTIHPMKKDETWMNSFLFNVQLILISSVAVTQFCSSAFSQYARLTEISLIFNGIVRYLRFFVFFNDNHIFEYILVIWSAICALYLTLTAPKRDGVLQDIDELKKQKYKA</sequence>
<dbReference type="SMART" id="SM00320">
    <property type="entry name" value="WD40"/>
    <property type="match status" value="2"/>
</dbReference>
<feature type="transmembrane region" description="Helical" evidence="9">
    <location>
        <begin position="535"/>
        <end position="560"/>
    </location>
</feature>
<feature type="compositionally biased region" description="Low complexity" evidence="8">
    <location>
        <begin position="420"/>
        <end position="434"/>
    </location>
</feature>
<dbReference type="OrthoDB" id="73273at2759"/>
<reference evidence="11 12" key="1">
    <citation type="journal article" date="2015" name="Sci. Rep.">
        <title>Genome of the facultative scuticociliatosis pathogen Pseudocohnilembus persalinus provides insight into its virulence through horizontal gene transfer.</title>
        <authorList>
            <person name="Xiong J."/>
            <person name="Wang G."/>
            <person name="Cheng J."/>
            <person name="Tian M."/>
            <person name="Pan X."/>
            <person name="Warren A."/>
            <person name="Jiang C."/>
            <person name="Yuan D."/>
            <person name="Miao W."/>
        </authorList>
    </citation>
    <scope>NUCLEOTIDE SEQUENCE [LARGE SCALE GENOMIC DNA]</scope>
    <source>
        <strain evidence="11">36N120E</strain>
    </source>
</reference>
<comment type="caution">
    <text evidence="11">The sequence shown here is derived from an EMBL/GenBank/DDBJ whole genome shotgun (WGS) entry which is preliminary data.</text>
</comment>
<dbReference type="Pfam" id="PF00400">
    <property type="entry name" value="WD40"/>
    <property type="match status" value="1"/>
</dbReference>
<comment type="subcellular location">
    <subcellularLocation>
        <location evidence="1">Membrane</location>
        <topology evidence="1">Multi-pass membrane protein</topology>
    </subcellularLocation>
</comment>
<feature type="transmembrane region" description="Helical" evidence="9">
    <location>
        <begin position="605"/>
        <end position="632"/>
    </location>
</feature>
<evidence type="ECO:0000256" key="7">
    <source>
        <dbReference type="PROSITE-ProRule" id="PRU00221"/>
    </source>
</evidence>
<evidence type="ECO:0000256" key="2">
    <source>
        <dbReference type="ARBA" id="ARBA00022574"/>
    </source>
</evidence>
<dbReference type="PANTHER" id="PTHR31652:SF0">
    <property type="entry name" value="LIMR FAMILY PROTEIN DDB_G0283707-RELATED"/>
    <property type="match status" value="1"/>
</dbReference>
<dbReference type="EMBL" id="LDAU01000055">
    <property type="protein sequence ID" value="KRX09049.1"/>
    <property type="molecule type" value="Genomic_DNA"/>
</dbReference>
<dbReference type="SUPFAM" id="SSF50978">
    <property type="entry name" value="WD40 repeat-like"/>
    <property type="match status" value="1"/>
</dbReference>
<keyword evidence="6 9" id="KW-0472">Membrane</keyword>
<proteinExistence type="predicted"/>
<keyword evidence="5 9" id="KW-1133">Transmembrane helix</keyword>
<feature type="transmembrane region" description="Helical" evidence="9">
    <location>
        <begin position="205"/>
        <end position="225"/>
    </location>
</feature>
<dbReference type="PROSITE" id="PS50294">
    <property type="entry name" value="WD_REPEATS_REGION"/>
    <property type="match status" value="1"/>
</dbReference>
<feature type="transmembrane region" description="Helical" evidence="9">
    <location>
        <begin position="825"/>
        <end position="847"/>
    </location>
</feature>
<evidence type="ECO:0000256" key="5">
    <source>
        <dbReference type="ARBA" id="ARBA00022989"/>
    </source>
</evidence>
<evidence type="ECO:0000256" key="3">
    <source>
        <dbReference type="ARBA" id="ARBA00022692"/>
    </source>
</evidence>
<accession>A0A0V0R3F9</accession>
<dbReference type="InterPro" id="IPR036322">
    <property type="entry name" value="WD40_repeat_dom_sf"/>
</dbReference>
<evidence type="ECO:0000256" key="6">
    <source>
        <dbReference type="ARBA" id="ARBA00023136"/>
    </source>
</evidence>
<evidence type="ECO:0000259" key="10">
    <source>
        <dbReference type="Pfam" id="PF01529"/>
    </source>
</evidence>
<evidence type="ECO:0000256" key="1">
    <source>
        <dbReference type="ARBA" id="ARBA00004141"/>
    </source>
</evidence>
<dbReference type="PANTHER" id="PTHR31652">
    <property type="entry name" value="LIMR FAMILY PROTEIN DDB_G0283707-RELATED"/>
    <property type="match status" value="1"/>
</dbReference>
<dbReference type="Proteomes" id="UP000054937">
    <property type="component" value="Unassembled WGS sequence"/>
</dbReference>
<feature type="transmembrane region" description="Helical" evidence="9">
    <location>
        <begin position="500"/>
        <end position="523"/>
    </location>
</feature>
<keyword evidence="3 9" id="KW-0812">Transmembrane</keyword>
<dbReference type="InterPro" id="IPR015943">
    <property type="entry name" value="WD40/YVTN_repeat-like_dom_sf"/>
</dbReference>
<dbReference type="AlphaFoldDB" id="A0A0V0R3F9"/>
<evidence type="ECO:0000313" key="12">
    <source>
        <dbReference type="Proteomes" id="UP000054937"/>
    </source>
</evidence>
<dbReference type="GO" id="GO:0016409">
    <property type="term" value="F:palmitoyltransferase activity"/>
    <property type="evidence" value="ECO:0007669"/>
    <property type="project" value="InterPro"/>
</dbReference>
<dbReference type="PROSITE" id="PS50082">
    <property type="entry name" value="WD_REPEATS_2"/>
    <property type="match status" value="1"/>
</dbReference>
<keyword evidence="4" id="KW-0677">Repeat</keyword>
<dbReference type="GO" id="GO:0016020">
    <property type="term" value="C:membrane"/>
    <property type="evidence" value="ECO:0007669"/>
    <property type="project" value="UniProtKB-SubCell"/>
</dbReference>
<feature type="domain" description="Palmitoyltransferase DHHC" evidence="10">
    <location>
        <begin position="156"/>
        <end position="286"/>
    </location>
</feature>
<keyword evidence="12" id="KW-1185">Reference proteome</keyword>
<dbReference type="Gene3D" id="2.130.10.10">
    <property type="entry name" value="YVTN repeat-like/Quinoprotein amine dehydrogenase"/>
    <property type="match status" value="1"/>
</dbReference>
<feature type="transmembrane region" description="Helical" evidence="9">
    <location>
        <begin position="735"/>
        <end position="758"/>
    </location>
</feature>
<evidence type="ECO:0000313" key="11">
    <source>
        <dbReference type="EMBL" id="KRX09049.1"/>
    </source>
</evidence>
<dbReference type="InterPro" id="IPR019775">
    <property type="entry name" value="WD40_repeat_CS"/>
</dbReference>
<dbReference type="Pfam" id="PF04791">
    <property type="entry name" value="LMBR1"/>
    <property type="match status" value="2"/>
</dbReference>
<protein>
    <submittedName>
        <fullName evidence="11">WD40-repeat-containing domain</fullName>
    </submittedName>
</protein>
<name>A0A0V0R3F9_PSEPJ</name>